<protein>
    <recommendedName>
        <fullName evidence="2">Response regulator receiver protein</fullName>
    </recommendedName>
</protein>
<gene>
    <name evidence="1" type="ORF">AB3G34_10615</name>
</gene>
<dbReference type="AlphaFoldDB" id="A0AB39W0Z5"/>
<sequence length="100" mass="11146">MGNINILYVGRNFEILRTVVRLINANADWSGIGVLNDEEAKVLFQEKKFEIVLLGPGITEESETHLRLFFRKQNSNTAVVQHYGGGSGLLKTEILMALNA</sequence>
<dbReference type="EMBL" id="CP165625">
    <property type="protein sequence ID" value="XDU94349.1"/>
    <property type="molecule type" value="Genomic_DNA"/>
</dbReference>
<dbReference type="RefSeq" id="WP_367754785.1">
    <property type="nucleotide sequence ID" value="NZ_CP165625.1"/>
</dbReference>
<organism evidence="1">
    <name type="scientific">Flavobacterium sp. WC2409</name>
    <dbReference type="NCBI Taxonomy" id="3234139"/>
    <lineage>
        <taxon>Bacteria</taxon>
        <taxon>Pseudomonadati</taxon>
        <taxon>Bacteroidota</taxon>
        <taxon>Flavobacteriia</taxon>
        <taxon>Flavobacteriales</taxon>
        <taxon>Flavobacteriaceae</taxon>
        <taxon>Flavobacterium</taxon>
    </lineage>
</organism>
<accession>A0AB39W0Z5</accession>
<reference evidence="1" key="1">
    <citation type="submission" date="2024-07" db="EMBL/GenBank/DDBJ databases">
        <authorList>
            <person name="Biller S.J."/>
        </authorList>
    </citation>
    <scope>NUCLEOTIDE SEQUENCE</scope>
    <source>
        <strain evidence="1">WC2409</strain>
    </source>
</reference>
<evidence type="ECO:0008006" key="2">
    <source>
        <dbReference type="Google" id="ProtNLM"/>
    </source>
</evidence>
<evidence type="ECO:0000313" key="1">
    <source>
        <dbReference type="EMBL" id="XDU94349.1"/>
    </source>
</evidence>
<name>A0AB39W0Z5_9FLAO</name>
<proteinExistence type="predicted"/>